<dbReference type="GO" id="GO:0032259">
    <property type="term" value="P:methylation"/>
    <property type="evidence" value="ECO:0007669"/>
    <property type="project" value="UniProtKB-KW"/>
</dbReference>
<organism evidence="1 2">
    <name type="scientific">Desulfosarcina alkanivorans</name>
    <dbReference type="NCBI Taxonomy" id="571177"/>
    <lineage>
        <taxon>Bacteria</taxon>
        <taxon>Pseudomonadati</taxon>
        <taxon>Thermodesulfobacteriota</taxon>
        <taxon>Desulfobacteria</taxon>
        <taxon>Desulfobacterales</taxon>
        <taxon>Desulfosarcinaceae</taxon>
        <taxon>Desulfosarcina</taxon>
    </lineage>
</organism>
<dbReference type="EMBL" id="AP021874">
    <property type="protein sequence ID" value="BBO66216.1"/>
    <property type="molecule type" value="Genomic_DNA"/>
</dbReference>
<keyword evidence="1" id="KW-0808">Transferase</keyword>
<keyword evidence="1" id="KW-0489">Methyltransferase</keyword>
<sequence>MNTPRCPLCRGERADLFFEDQRRRYLRCRHCRLVFVPRCYRPGPEVEKAVYDLHQNDAGDPGYRRFLSRLARPLAKRLKPGQKGLDFGCGPGPTLSVLLEEQGHEVDLYDPFYCNDPSVFDRTYDFICATEVVEHLHAPGREFEALFRMLAPNGWLGMMTKLVIDRHAFAKWHYIRDVTHVCFYSRATFAYLARRFDARLHMIADDVILLRKAAGDTA</sequence>
<proteinExistence type="predicted"/>
<gene>
    <name evidence="1" type="ORF">DSCA_01460</name>
</gene>
<name>A0A5K7YBD8_9BACT</name>
<dbReference type="Proteomes" id="UP000427906">
    <property type="component" value="Chromosome"/>
</dbReference>
<evidence type="ECO:0000313" key="2">
    <source>
        <dbReference type="Proteomes" id="UP000427906"/>
    </source>
</evidence>
<dbReference type="GO" id="GO:0008168">
    <property type="term" value="F:methyltransferase activity"/>
    <property type="evidence" value="ECO:0007669"/>
    <property type="project" value="UniProtKB-KW"/>
</dbReference>
<dbReference type="AlphaFoldDB" id="A0A5K7YBD8"/>
<dbReference type="Gene3D" id="3.40.50.150">
    <property type="entry name" value="Vaccinia Virus protein VP39"/>
    <property type="match status" value="1"/>
</dbReference>
<protein>
    <submittedName>
        <fullName evidence="1">2-polyprenyl-3-methyl-5-hydroxy-6-metoxy-1,4-benz oquinol methylase</fullName>
    </submittedName>
</protein>
<dbReference type="KEGG" id="dalk:DSCA_01460"/>
<dbReference type="InterPro" id="IPR029063">
    <property type="entry name" value="SAM-dependent_MTases_sf"/>
</dbReference>
<dbReference type="Pfam" id="PF13489">
    <property type="entry name" value="Methyltransf_23"/>
    <property type="match status" value="1"/>
</dbReference>
<dbReference type="SUPFAM" id="SSF53335">
    <property type="entry name" value="S-adenosyl-L-methionine-dependent methyltransferases"/>
    <property type="match status" value="1"/>
</dbReference>
<accession>A0A5K7YBD8</accession>
<keyword evidence="2" id="KW-1185">Reference proteome</keyword>
<evidence type="ECO:0000313" key="1">
    <source>
        <dbReference type="EMBL" id="BBO66216.1"/>
    </source>
</evidence>
<reference evidence="1 2" key="1">
    <citation type="submission" date="2019-11" db="EMBL/GenBank/DDBJ databases">
        <title>Comparative genomics of hydrocarbon-degrading Desulfosarcina strains.</title>
        <authorList>
            <person name="Watanabe M."/>
            <person name="Kojima H."/>
            <person name="Fukui M."/>
        </authorList>
    </citation>
    <scope>NUCLEOTIDE SEQUENCE [LARGE SCALE GENOMIC DNA]</scope>
    <source>
        <strain evidence="1 2">PL12</strain>
    </source>
</reference>